<dbReference type="Proteomes" id="UP000071392">
    <property type="component" value="Unassembled WGS sequence"/>
</dbReference>
<dbReference type="STRING" id="1548208.AXK12_03420"/>
<evidence type="ECO:0000313" key="4">
    <source>
        <dbReference type="Proteomes" id="UP000071392"/>
    </source>
</evidence>
<feature type="domain" description="Glycosyl transferase family 1" evidence="2">
    <location>
        <begin position="406"/>
        <end position="512"/>
    </location>
</feature>
<dbReference type="InterPro" id="IPR001296">
    <property type="entry name" value="Glyco_trans_1"/>
</dbReference>
<feature type="compositionally biased region" description="Basic and acidic residues" evidence="1">
    <location>
        <begin position="377"/>
        <end position="389"/>
    </location>
</feature>
<proteinExistence type="predicted"/>
<reference evidence="3 4" key="1">
    <citation type="submission" date="2016-02" db="EMBL/GenBank/DDBJ databases">
        <authorList>
            <person name="Wen L."/>
            <person name="He K."/>
            <person name="Yang H."/>
        </authorList>
    </citation>
    <scope>NUCLEOTIDE SEQUENCE [LARGE SCALE GENOMIC DNA]</scope>
    <source>
        <strain evidence="3 4">CV41</strain>
    </source>
</reference>
<dbReference type="PANTHER" id="PTHR45947:SF3">
    <property type="entry name" value="SULFOQUINOVOSYL TRANSFERASE SQD2"/>
    <property type="match status" value="1"/>
</dbReference>
<dbReference type="Gene3D" id="3.40.50.2000">
    <property type="entry name" value="Glycogen Phosphorylase B"/>
    <property type="match status" value="4"/>
</dbReference>
<dbReference type="SUPFAM" id="SSF53756">
    <property type="entry name" value="UDP-Glycosyltransferase/glycogen phosphorylase"/>
    <property type="match status" value="1"/>
</dbReference>
<dbReference type="InterPro" id="IPR050194">
    <property type="entry name" value="Glycosyltransferase_grp1"/>
</dbReference>
<dbReference type="EMBL" id="LSZP01000027">
    <property type="protein sequence ID" value="KXU36347.1"/>
    <property type="molecule type" value="Genomic_DNA"/>
</dbReference>
<keyword evidence="4" id="KW-1185">Reference proteome</keyword>
<name>A0A139SP62_9BACT</name>
<gene>
    <name evidence="3" type="ORF">AXK12_03420</name>
</gene>
<dbReference type="AlphaFoldDB" id="A0A139SP62"/>
<dbReference type="CDD" id="cd03801">
    <property type="entry name" value="GT4_PimA-like"/>
    <property type="match status" value="1"/>
</dbReference>
<evidence type="ECO:0000259" key="2">
    <source>
        <dbReference type="Pfam" id="PF00534"/>
    </source>
</evidence>
<feature type="region of interest" description="Disordered" evidence="1">
    <location>
        <begin position="57"/>
        <end position="102"/>
    </location>
</feature>
<dbReference type="PANTHER" id="PTHR45947">
    <property type="entry name" value="SULFOQUINOVOSYL TRANSFERASE SQD2"/>
    <property type="match status" value="1"/>
</dbReference>
<sequence>MPQSNRPLSRRHLFITHEFYPKRGGIATFVEEIAASACSIDADAADAVRGHSRCRDTCSALRNSPDARGSEKVNASGKAEPKTAVVTSKNSPDRKDTTGARSNELRATQASGVEVWAQRLPPRVAEKDFPFRVRRLPLHGTHDLRCVFALVRALFAERARLRETSIYLLEPGPILAFLWLQFFKTLRPRELCLTFHGSEILKLHRCPLRRVLTRRLIARATRVSTLTHYTRDLLFERFPEARSRFVLTPGAVADSRRDRGDGGADPFLWRAGKAGALVGDVGGASGGAKGGESESPRRLVVLTVGRLHPRKGQLHTLNALAALPPELQQRIEYWLVGSEATRGAGKRYAQRLRERAGSACCSDADAGSRPPKGVHPRARESAETQERSHATKGAGAQPLPCKETREESGLVVRFLGDVPDEALGAIYAQADIFALTSVVHGTSIEGFGLVYLEASAHGLPIVAHDIGGVAEAVSDGHTGLLVSPEKPDALRDAFARLIEDAELRARLGAAGPAWARRQTWRDSAAALIGVFADSPDSSQQFS</sequence>
<feature type="region of interest" description="Disordered" evidence="1">
    <location>
        <begin position="359"/>
        <end position="402"/>
    </location>
</feature>
<evidence type="ECO:0000313" key="3">
    <source>
        <dbReference type="EMBL" id="KXU36347.1"/>
    </source>
</evidence>
<dbReference type="GO" id="GO:0016758">
    <property type="term" value="F:hexosyltransferase activity"/>
    <property type="evidence" value="ECO:0007669"/>
    <property type="project" value="TreeGrafter"/>
</dbReference>
<evidence type="ECO:0000256" key="1">
    <source>
        <dbReference type="SAM" id="MobiDB-lite"/>
    </source>
</evidence>
<organism evidence="3 4">
    <name type="scientific">Cephaloticoccus capnophilus</name>
    <dbReference type="NCBI Taxonomy" id="1548208"/>
    <lineage>
        <taxon>Bacteria</taxon>
        <taxon>Pseudomonadati</taxon>
        <taxon>Verrucomicrobiota</taxon>
        <taxon>Opitutia</taxon>
        <taxon>Opitutales</taxon>
        <taxon>Opitutaceae</taxon>
        <taxon>Cephaloticoccus</taxon>
    </lineage>
</organism>
<protein>
    <recommendedName>
        <fullName evidence="2">Glycosyl transferase family 1 domain-containing protein</fullName>
    </recommendedName>
</protein>
<dbReference type="RefSeq" id="WP_068711258.1">
    <property type="nucleotide sequence ID" value="NZ_LSZP01000027.1"/>
</dbReference>
<comment type="caution">
    <text evidence="3">The sequence shown here is derived from an EMBL/GenBank/DDBJ whole genome shotgun (WGS) entry which is preliminary data.</text>
</comment>
<accession>A0A139SP62</accession>
<dbReference type="OrthoDB" id="73743at2"/>
<dbReference type="Pfam" id="PF00534">
    <property type="entry name" value="Glycos_transf_1"/>
    <property type="match status" value="1"/>
</dbReference>